<dbReference type="EMBL" id="BAABLV010000036">
    <property type="protein sequence ID" value="GAA4905176.1"/>
    <property type="molecule type" value="Genomic_DNA"/>
</dbReference>
<feature type="domain" description="Peptidase M20 dimerisation" evidence="1">
    <location>
        <begin position="186"/>
        <end position="281"/>
    </location>
</feature>
<dbReference type="InterPro" id="IPR011650">
    <property type="entry name" value="Peptidase_M20_dimer"/>
</dbReference>
<proteinExistence type="predicted"/>
<dbReference type="PANTHER" id="PTHR11014">
    <property type="entry name" value="PEPTIDASE M20 FAMILY MEMBER"/>
    <property type="match status" value="1"/>
</dbReference>
<dbReference type="SUPFAM" id="SSF53187">
    <property type="entry name" value="Zn-dependent exopeptidases"/>
    <property type="match status" value="1"/>
</dbReference>
<sequence length="389" mass="40439">MSAELLHALTARIDVVLPDAAALRRAIHANPYISGEEGPTRDRLVKSMEWLDWTPVAGTGAWARLGPDGPAVGLRAELDALPVMEATGVEWESRRPGVAHACGHDVHMAALWAVATAARDLALPVGLLPILQPREEVTPPGAGDVVRSGLLDEQEIEAMIGVHLQPQVDRGIVSTGAGAVNAAYDSFEIVVRGRPGHGAYPHVAVDPISALATIIGELHSLPGRIISPTHPTVISVGQITGGTAHNVIADQASCQGSIRTFSEADRNLLHDAVARLASAVAESRGGQATTRFVRGGPALVNDPGLVKRVDPLLKGMGLTVAETPFRSCGSDDFAEYGREAASVMCFIGTGHVDGVGLHHGAFLPGRESLQLAAHAFAAGYVAAAGLITG</sequence>
<dbReference type="RefSeq" id="WP_345583453.1">
    <property type="nucleotide sequence ID" value="NZ_BAABLV010000036.1"/>
</dbReference>
<dbReference type="NCBIfam" id="TIGR01891">
    <property type="entry name" value="amidohydrolases"/>
    <property type="match status" value="1"/>
</dbReference>
<dbReference type="PANTHER" id="PTHR11014:SF63">
    <property type="entry name" value="METALLOPEPTIDASE, PUTATIVE (AFU_ORTHOLOGUE AFUA_6G09600)-RELATED"/>
    <property type="match status" value="1"/>
</dbReference>
<evidence type="ECO:0000259" key="1">
    <source>
        <dbReference type="Pfam" id="PF07687"/>
    </source>
</evidence>
<accession>A0ABP9FKK8</accession>
<name>A0ABP9FKK8_9ACTN</name>
<dbReference type="Gene3D" id="3.30.70.360">
    <property type="match status" value="1"/>
</dbReference>
<dbReference type="InterPro" id="IPR017439">
    <property type="entry name" value="Amidohydrolase"/>
</dbReference>
<keyword evidence="3" id="KW-1185">Reference proteome</keyword>
<dbReference type="InterPro" id="IPR002933">
    <property type="entry name" value="Peptidase_M20"/>
</dbReference>
<evidence type="ECO:0000313" key="3">
    <source>
        <dbReference type="Proteomes" id="UP001501521"/>
    </source>
</evidence>
<dbReference type="Pfam" id="PF07687">
    <property type="entry name" value="M20_dimer"/>
    <property type="match status" value="1"/>
</dbReference>
<organism evidence="2 3">
    <name type="scientific">Tessaracoccus lubricantis</name>
    <dbReference type="NCBI Taxonomy" id="545543"/>
    <lineage>
        <taxon>Bacteria</taxon>
        <taxon>Bacillati</taxon>
        <taxon>Actinomycetota</taxon>
        <taxon>Actinomycetes</taxon>
        <taxon>Propionibacteriales</taxon>
        <taxon>Propionibacteriaceae</taxon>
        <taxon>Tessaracoccus</taxon>
    </lineage>
</organism>
<dbReference type="PIRSF" id="PIRSF005962">
    <property type="entry name" value="Pept_M20D_amidohydro"/>
    <property type="match status" value="1"/>
</dbReference>
<dbReference type="InterPro" id="IPR036264">
    <property type="entry name" value="Bact_exopeptidase_dim_dom"/>
</dbReference>
<dbReference type="Proteomes" id="UP001501521">
    <property type="component" value="Unassembled WGS sequence"/>
</dbReference>
<gene>
    <name evidence="2" type="ORF">GCM10025789_25600</name>
</gene>
<dbReference type="SUPFAM" id="SSF55031">
    <property type="entry name" value="Bacterial exopeptidase dimerisation domain"/>
    <property type="match status" value="1"/>
</dbReference>
<reference evidence="3" key="1">
    <citation type="journal article" date="2019" name="Int. J. Syst. Evol. Microbiol.">
        <title>The Global Catalogue of Microorganisms (GCM) 10K type strain sequencing project: providing services to taxonomists for standard genome sequencing and annotation.</title>
        <authorList>
            <consortium name="The Broad Institute Genomics Platform"/>
            <consortium name="The Broad Institute Genome Sequencing Center for Infectious Disease"/>
            <person name="Wu L."/>
            <person name="Ma J."/>
        </authorList>
    </citation>
    <scope>NUCLEOTIDE SEQUENCE [LARGE SCALE GENOMIC DNA]</scope>
    <source>
        <strain evidence="3">JCM 19125</strain>
    </source>
</reference>
<dbReference type="Pfam" id="PF01546">
    <property type="entry name" value="Peptidase_M20"/>
    <property type="match status" value="1"/>
</dbReference>
<dbReference type="Gene3D" id="3.40.630.10">
    <property type="entry name" value="Zn peptidases"/>
    <property type="match status" value="1"/>
</dbReference>
<comment type="caution">
    <text evidence="2">The sequence shown here is derived from an EMBL/GenBank/DDBJ whole genome shotgun (WGS) entry which is preliminary data.</text>
</comment>
<protein>
    <submittedName>
        <fullName evidence="2">Amidohydrolase</fullName>
    </submittedName>
</protein>
<evidence type="ECO:0000313" key="2">
    <source>
        <dbReference type="EMBL" id="GAA4905176.1"/>
    </source>
</evidence>